<dbReference type="PANTHER" id="PTHR43884:SF19">
    <property type="entry name" value="ACYL-COA DEHYDROGENASE FADE4-RELATED"/>
    <property type="match status" value="1"/>
</dbReference>
<evidence type="ECO:0000259" key="2">
    <source>
        <dbReference type="Pfam" id="PF02770"/>
    </source>
</evidence>
<keyword evidence="3" id="KW-0560">Oxidoreductase</keyword>
<name>A0ABY6T9P2_9GAMM</name>
<organism evidence="3 4">
    <name type="scientific">Legionella cherrii</name>
    <dbReference type="NCBI Taxonomy" id="28084"/>
    <lineage>
        <taxon>Bacteria</taxon>
        <taxon>Pseudomonadati</taxon>
        <taxon>Pseudomonadota</taxon>
        <taxon>Gammaproteobacteria</taxon>
        <taxon>Legionellales</taxon>
        <taxon>Legionellaceae</taxon>
        <taxon>Legionella</taxon>
    </lineage>
</organism>
<keyword evidence="1" id="KW-0472">Membrane</keyword>
<dbReference type="GO" id="GO:0016937">
    <property type="term" value="F:short-chain fatty acyl-CoA dehydrogenase activity"/>
    <property type="evidence" value="ECO:0007669"/>
    <property type="project" value="UniProtKB-EC"/>
</dbReference>
<evidence type="ECO:0000313" key="4">
    <source>
        <dbReference type="Proteomes" id="UP000277577"/>
    </source>
</evidence>
<dbReference type="SUPFAM" id="SSF56645">
    <property type="entry name" value="Acyl-CoA dehydrogenase NM domain-like"/>
    <property type="match status" value="1"/>
</dbReference>
<dbReference type="Proteomes" id="UP000277577">
    <property type="component" value="Chromosome"/>
</dbReference>
<dbReference type="InterPro" id="IPR009100">
    <property type="entry name" value="AcylCoA_DH/oxidase_NM_dom_sf"/>
</dbReference>
<dbReference type="PANTHER" id="PTHR43884">
    <property type="entry name" value="ACYL-COA DEHYDROGENASE"/>
    <property type="match status" value="1"/>
</dbReference>
<dbReference type="Gene3D" id="2.40.110.10">
    <property type="entry name" value="Butyryl-CoA Dehydrogenase, subunit A, domain 2"/>
    <property type="match status" value="1"/>
</dbReference>
<evidence type="ECO:0000256" key="1">
    <source>
        <dbReference type="SAM" id="Phobius"/>
    </source>
</evidence>
<dbReference type="InterPro" id="IPR006091">
    <property type="entry name" value="Acyl-CoA_Oxase/DH_mid-dom"/>
</dbReference>
<dbReference type="EC" id="1.3.8.1" evidence="3"/>
<dbReference type="EMBL" id="LR134173">
    <property type="protein sequence ID" value="VEB39252.1"/>
    <property type="molecule type" value="Genomic_DNA"/>
</dbReference>
<proteinExistence type="predicted"/>
<protein>
    <submittedName>
        <fullName evidence="3">Acyl-CoA dehydrogenase</fullName>
        <ecNumber evidence="3">1.3.8.1</ecNumber>
    </submittedName>
</protein>
<dbReference type="Pfam" id="PF02770">
    <property type="entry name" value="Acyl-CoA_dh_M"/>
    <property type="match status" value="1"/>
</dbReference>
<accession>A0ABY6T9P2</accession>
<gene>
    <name evidence="3" type="ORF">NCTC11976_03151</name>
</gene>
<feature type="transmembrane region" description="Helical" evidence="1">
    <location>
        <begin position="15"/>
        <end position="34"/>
    </location>
</feature>
<keyword evidence="1" id="KW-0812">Transmembrane</keyword>
<evidence type="ECO:0000313" key="3">
    <source>
        <dbReference type="EMBL" id="VEB39252.1"/>
    </source>
</evidence>
<feature type="domain" description="Acyl-CoA oxidase/dehydrogenase middle" evidence="2">
    <location>
        <begin position="54"/>
        <end position="128"/>
    </location>
</feature>
<keyword evidence="4" id="KW-1185">Reference proteome</keyword>
<dbReference type="InterPro" id="IPR046373">
    <property type="entry name" value="Acyl-CoA_Oxase/DH_mid-dom_sf"/>
</dbReference>
<reference evidence="3 4" key="1">
    <citation type="submission" date="2018-12" db="EMBL/GenBank/DDBJ databases">
        <authorList>
            <consortium name="Pathogen Informatics"/>
        </authorList>
    </citation>
    <scope>NUCLEOTIDE SEQUENCE [LARGE SCALE GENOMIC DNA]</scope>
    <source>
        <strain evidence="3 4">NCTC11976</strain>
    </source>
</reference>
<keyword evidence="1" id="KW-1133">Transmembrane helix</keyword>
<dbReference type="InterPro" id="IPR037069">
    <property type="entry name" value="AcylCoA_DH/ox_N_sf"/>
</dbReference>
<dbReference type="Gene3D" id="1.10.540.10">
    <property type="entry name" value="Acyl-CoA dehydrogenase/oxidase, N-terminal domain"/>
    <property type="match status" value="1"/>
</dbReference>
<sequence>MWDIFLVKSICRRDLTTGIALGLPFLGALPLWIAGNQKQKKELVASFRRGEITACALTEEEHGSDIMANEVVAQPSQNGWVLSGRKWCINFATQGENITLLCRTHERGGPLGFSVFFLNKSKNTIRFHANP</sequence>